<feature type="transmembrane region" description="Helical" evidence="1">
    <location>
        <begin position="50"/>
        <end position="72"/>
    </location>
</feature>
<dbReference type="PANTHER" id="PTHR39165:SF1">
    <property type="entry name" value="DUF456 DOMAIN-CONTAINING PROTEIN"/>
    <property type="match status" value="1"/>
</dbReference>
<dbReference type="Proteomes" id="UP000295807">
    <property type="component" value="Unassembled WGS sequence"/>
</dbReference>
<proteinExistence type="predicted"/>
<keyword evidence="1" id="KW-0472">Membrane</keyword>
<evidence type="ECO:0000313" key="3">
    <source>
        <dbReference type="Proteomes" id="UP000295807"/>
    </source>
</evidence>
<feature type="transmembrane region" description="Helical" evidence="1">
    <location>
        <begin position="84"/>
        <end position="111"/>
    </location>
</feature>
<dbReference type="EMBL" id="SMAD01000002">
    <property type="protein sequence ID" value="TCS89131.1"/>
    <property type="molecule type" value="Genomic_DNA"/>
</dbReference>
<keyword evidence="3" id="KW-1185">Reference proteome</keyword>
<keyword evidence="1" id="KW-1133">Transmembrane helix</keyword>
<feature type="transmembrane region" description="Helical" evidence="1">
    <location>
        <begin position="6"/>
        <end position="38"/>
    </location>
</feature>
<dbReference type="Pfam" id="PF04306">
    <property type="entry name" value="DUF456"/>
    <property type="match status" value="1"/>
</dbReference>
<protein>
    <recommendedName>
        <fullName evidence="4">DUF456 domain-containing protein</fullName>
    </recommendedName>
</protein>
<dbReference type="AlphaFoldDB" id="A0A4R3KVJ6"/>
<accession>A0A4R3KVJ6</accession>
<dbReference type="OrthoDB" id="9808460at2"/>
<dbReference type="InterPro" id="IPR007403">
    <property type="entry name" value="DUF456"/>
</dbReference>
<evidence type="ECO:0000256" key="1">
    <source>
        <dbReference type="SAM" id="Phobius"/>
    </source>
</evidence>
<feature type="transmembrane region" description="Helical" evidence="1">
    <location>
        <begin position="132"/>
        <end position="154"/>
    </location>
</feature>
<keyword evidence="1" id="KW-0812">Transmembrane</keyword>
<dbReference type="PANTHER" id="PTHR39165">
    <property type="entry name" value="IG HYPOTHETICAL 17883"/>
    <property type="match status" value="1"/>
</dbReference>
<sequence length="159" mass="16997">MDVLFVILAGAAIIIGILGSFLPVLPGPPIAWAGLLLLHYSEYAHFSQRFLIITAIITIAVTALDYIVPIWGTKKYGGSKMGQYGAIIGMLAGLFAGPVGIIFGPFIGAFIGELIHDPQNQARALRAAWGSFIGFLVGAGLKIVLCLVFAWFYVEALLF</sequence>
<name>A0A4R3KVJ6_9SPHI</name>
<dbReference type="RefSeq" id="WP_132128218.1">
    <property type="nucleotide sequence ID" value="NZ_CP042432.1"/>
</dbReference>
<comment type="caution">
    <text evidence="2">The sequence shown here is derived from an EMBL/GenBank/DDBJ whole genome shotgun (WGS) entry which is preliminary data.</text>
</comment>
<evidence type="ECO:0000313" key="2">
    <source>
        <dbReference type="EMBL" id="TCS89131.1"/>
    </source>
</evidence>
<evidence type="ECO:0008006" key="4">
    <source>
        <dbReference type="Google" id="ProtNLM"/>
    </source>
</evidence>
<reference evidence="2 3" key="1">
    <citation type="submission" date="2019-03" db="EMBL/GenBank/DDBJ databases">
        <title>Genomic Encyclopedia of Type Strains, Phase IV (KMG-IV): sequencing the most valuable type-strain genomes for metagenomic binning, comparative biology and taxonomic classification.</title>
        <authorList>
            <person name="Goeker M."/>
        </authorList>
    </citation>
    <scope>NUCLEOTIDE SEQUENCE [LARGE SCALE GENOMIC DNA]</scope>
    <source>
        <strain evidence="2 3">DSM 21100</strain>
    </source>
</reference>
<organism evidence="2 3">
    <name type="scientific">Anseongella ginsenosidimutans</name>
    <dbReference type="NCBI Taxonomy" id="496056"/>
    <lineage>
        <taxon>Bacteria</taxon>
        <taxon>Pseudomonadati</taxon>
        <taxon>Bacteroidota</taxon>
        <taxon>Sphingobacteriia</taxon>
        <taxon>Sphingobacteriales</taxon>
        <taxon>Sphingobacteriaceae</taxon>
        <taxon>Anseongella</taxon>
    </lineage>
</organism>
<gene>
    <name evidence="2" type="ORF">EDD80_102325</name>
</gene>